<comment type="caution">
    <text evidence="1">The sequence shown here is derived from an EMBL/GenBank/DDBJ whole genome shotgun (WGS) entry which is preliminary data.</text>
</comment>
<organism evidence="1 2">
    <name type="scientific">Mesorhizobium temperatum</name>
    <dbReference type="NCBI Taxonomy" id="241416"/>
    <lineage>
        <taxon>Bacteria</taxon>
        <taxon>Pseudomonadati</taxon>
        <taxon>Pseudomonadota</taxon>
        <taxon>Alphaproteobacteria</taxon>
        <taxon>Hyphomicrobiales</taxon>
        <taxon>Phyllobacteriaceae</taxon>
        <taxon>Mesorhizobium</taxon>
    </lineage>
</organism>
<evidence type="ECO:0008006" key="3">
    <source>
        <dbReference type="Google" id="ProtNLM"/>
    </source>
</evidence>
<dbReference type="Proteomes" id="UP000216442">
    <property type="component" value="Unassembled WGS sequence"/>
</dbReference>
<name>A0A271LGT6_9HYPH</name>
<dbReference type="EMBL" id="NPKJ01000060">
    <property type="protein sequence ID" value="PAQ07309.1"/>
    <property type="molecule type" value="Genomic_DNA"/>
</dbReference>
<dbReference type="Pfam" id="PF08811">
    <property type="entry name" value="DUF1800"/>
    <property type="match status" value="1"/>
</dbReference>
<evidence type="ECO:0000313" key="1">
    <source>
        <dbReference type="EMBL" id="PAQ07309.1"/>
    </source>
</evidence>
<proteinExistence type="predicted"/>
<protein>
    <recommendedName>
        <fullName evidence="3">DUF1800 domain-containing protein</fullName>
    </recommendedName>
</protein>
<dbReference type="AlphaFoldDB" id="A0A271LGT6"/>
<gene>
    <name evidence="1" type="ORF">CIT26_23350</name>
</gene>
<dbReference type="OrthoDB" id="9772295at2"/>
<evidence type="ECO:0000313" key="2">
    <source>
        <dbReference type="Proteomes" id="UP000216442"/>
    </source>
</evidence>
<reference evidence="1 2" key="1">
    <citation type="submission" date="2017-08" db="EMBL/GenBank/DDBJ databases">
        <title>Mesorhizobium wenxinae sp. nov., a novel rhizobial species isolated from root nodules of chickpea (Cicer arietinum L.).</title>
        <authorList>
            <person name="Zhang J."/>
        </authorList>
    </citation>
    <scope>NUCLEOTIDE SEQUENCE [LARGE SCALE GENOMIC DNA]</scope>
    <source>
        <strain evidence="1 2">SDW018</strain>
    </source>
</reference>
<accession>A0A271LGT6</accession>
<keyword evidence="2" id="KW-1185">Reference proteome</keyword>
<sequence length="462" mass="50452">MLTEARLVRPSEVAVALNRFGLGARPEDEAPADPKSWLIAQFENYDANPAVFSGAQDSATLGAGYAEAMLEAKDADGAAKMAARKAARQEAQALYRDEVDMRARAALETSTPFVERLVHFWSNHFAISAEKPQVTLIAGAFEREAIRPHVLGRFEDMLLAAERHPAMLFYLDHVRSIGPNSRFANRAAKRNAKRKPGINENLAREIMELHTLGARSGYSQADVTEFALALTGFSTGRARERGQASAFTFRPGLHEPGQRTIMGKTYDQRGDKQALAVLGDLAAAAATAMHIAAKLARHFIADEPPAAVVTRLAEAFRRSNGDLVAVYRALIDSPEAWQPAAAKFKTPWEWTISALRGLGRSDIGKPRLAQLLNQLGQPVWRPRSPAGYDDVAGSWAAPDALVRRVEAAQRLAAQSGDIDPRDLAQKLFAGSLSELTMAEVDRAESRRTGIALLLVSPDFQRR</sequence>
<dbReference type="InterPro" id="IPR014917">
    <property type="entry name" value="DUF1800"/>
</dbReference>